<dbReference type="InterPro" id="IPR006073">
    <property type="entry name" value="GTP-bd"/>
</dbReference>
<dbReference type="Pfam" id="PF16360">
    <property type="entry name" value="GTP-bdg_M"/>
    <property type="match status" value="1"/>
</dbReference>
<dbReference type="GO" id="GO:0003924">
    <property type="term" value="F:GTPase activity"/>
    <property type="evidence" value="ECO:0007669"/>
    <property type="project" value="UniProtKB-UniRule"/>
</dbReference>
<feature type="coiled-coil region" evidence="8">
    <location>
        <begin position="181"/>
        <end position="215"/>
    </location>
</feature>
<keyword evidence="1 7" id="KW-0479">Metal-binding</keyword>
<comment type="caution">
    <text evidence="11">The sequence shown here is derived from an EMBL/GenBank/DDBJ whole genome shotgun (WGS) entry which is preliminary data.</text>
</comment>
<dbReference type="PANTHER" id="PTHR10229">
    <property type="entry name" value="GTP-BINDING PROTEIN HFLX"/>
    <property type="match status" value="1"/>
</dbReference>
<accession>A0A0E2E3F8</accession>
<comment type="similarity">
    <text evidence="5">Belongs to the TRAFAC class OBG-HflX-like GTPase superfamily. HflX GTPase family.</text>
</comment>
<dbReference type="Gene3D" id="6.10.250.2860">
    <property type="match status" value="1"/>
</dbReference>
<feature type="binding site" evidence="7">
    <location>
        <position position="255"/>
    </location>
    <ligand>
        <name>Mg(2+)</name>
        <dbReference type="ChEBI" id="CHEBI:18420"/>
    </ligand>
</feature>
<sequence>MYITDNETKKALLIFTDIFSGPVSSSHISRSSLQEKNTEALKEIEEKELKSLVETIFLKPISSLRFRIAKENPATLVGSGQLEKIAQAIEEEGADLVVFNSAVSPRIQRNLEAALNTCVIDRSEVIIQIFADRAQTREAVLQAELARLEYSMPRLTRRWTSLAQQRGGAKGTRGASRGAGEKKLELDRRRLKTEIAKLKKEVERVRLQRSEQRKTRLNGDKKIGAIVGYTNAGKSSLLKKLSGAEVFTEDKLFATLDAETRKVFLQTGEKNIQILLTDTVGFVSNLPHQLIDAFRSTLEEAALADFLIIVCDAAHPAMPECLEVTKKVLDELSCSDKPSIIAINKMDDVFDEAQLLNLKERYPEAVEISVTTGQGLEGLKKKITDIIIFDK</sequence>
<feature type="binding site" evidence="6">
    <location>
        <begin position="228"/>
        <end position="235"/>
    </location>
    <ligand>
        <name>GTP</name>
        <dbReference type="ChEBI" id="CHEBI:37565"/>
    </ligand>
</feature>
<organism evidence="11">
    <name type="scientific">Treponema denticola H-22</name>
    <dbReference type="NCBI Taxonomy" id="999432"/>
    <lineage>
        <taxon>Bacteria</taxon>
        <taxon>Pseudomonadati</taxon>
        <taxon>Spirochaetota</taxon>
        <taxon>Spirochaetia</taxon>
        <taxon>Spirochaetales</taxon>
        <taxon>Treponemataceae</taxon>
        <taxon>Treponema</taxon>
    </lineage>
</organism>
<evidence type="ECO:0000256" key="9">
    <source>
        <dbReference type="SAM" id="MobiDB-lite"/>
    </source>
</evidence>
<feature type="region of interest" description="Disordered" evidence="9">
    <location>
        <begin position="162"/>
        <end position="181"/>
    </location>
</feature>
<evidence type="ECO:0000256" key="6">
    <source>
        <dbReference type="PIRSR" id="PIRSR006809-1"/>
    </source>
</evidence>
<dbReference type="InterPro" id="IPR032305">
    <property type="entry name" value="GTP-bd_M"/>
</dbReference>
<dbReference type="HOGENOM" id="CLU_019597_2_1_12"/>
<evidence type="ECO:0000256" key="8">
    <source>
        <dbReference type="SAM" id="Coils"/>
    </source>
</evidence>
<dbReference type="SUPFAM" id="SSF52540">
    <property type="entry name" value="P-loop containing nucleoside triphosphate hydrolases"/>
    <property type="match status" value="1"/>
</dbReference>
<dbReference type="PATRIC" id="fig|999432.5.peg.1456"/>
<dbReference type="PIRSF" id="PIRSF006809">
    <property type="entry name" value="GTP-binding_hflX_prd"/>
    <property type="match status" value="1"/>
</dbReference>
<evidence type="ECO:0000256" key="2">
    <source>
        <dbReference type="ARBA" id="ARBA00022741"/>
    </source>
</evidence>
<dbReference type="InterPro" id="IPR027417">
    <property type="entry name" value="P-loop_NTPase"/>
</dbReference>
<comment type="subunit">
    <text evidence="5">Monomer. Associates with the 50S ribosomal subunit.</text>
</comment>
<dbReference type="RefSeq" id="WP_002684502.1">
    <property type="nucleotide sequence ID" value="NZ_CM001795.1"/>
</dbReference>
<dbReference type="GO" id="GO:0043022">
    <property type="term" value="F:ribosome binding"/>
    <property type="evidence" value="ECO:0007669"/>
    <property type="project" value="TreeGrafter"/>
</dbReference>
<dbReference type="PANTHER" id="PTHR10229:SF0">
    <property type="entry name" value="GTP-BINDING PROTEIN 6-RELATED"/>
    <property type="match status" value="1"/>
</dbReference>
<evidence type="ECO:0000256" key="1">
    <source>
        <dbReference type="ARBA" id="ARBA00022723"/>
    </source>
</evidence>
<keyword evidence="5" id="KW-0963">Cytoplasm</keyword>
<dbReference type="InterPro" id="IPR016496">
    <property type="entry name" value="GTPase_HflX"/>
</dbReference>
<dbReference type="PROSITE" id="PS51705">
    <property type="entry name" value="G_HFLX"/>
    <property type="match status" value="1"/>
</dbReference>
<dbReference type="InterPro" id="IPR005225">
    <property type="entry name" value="Small_GTP-bd"/>
</dbReference>
<proteinExistence type="inferred from homology"/>
<dbReference type="InterPro" id="IPR042108">
    <property type="entry name" value="GTPase_HflX_N_sf"/>
</dbReference>
<evidence type="ECO:0000313" key="11">
    <source>
        <dbReference type="EMBL" id="EMB33040.1"/>
    </source>
</evidence>
<dbReference type="Pfam" id="PF13167">
    <property type="entry name" value="GTP-bdg_N"/>
    <property type="match status" value="1"/>
</dbReference>
<name>A0A0E2E3F8_TREDN</name>
<feature type="binding site" evidence="6">
    <location>
        <begin position="344"/>
        <end position="347"/>
    </location>
    <ligand>
        <name>GTP</name>
        <dbReference type="ChEBI" id="CHEBI:37565"/>
    </ligand>
</feature>
<evidence type="ECO:0000256" key="5">
    <source>
        <dbReference type="HAMAP-Rule" id="MF_00900"/>
    </source>
</evidence>
<reference evidence="11" key="1">
    <citation type="submission" date="2012-01" db="EMBL/GenBank/DDBJ databases">
        <title>The Genome Sequence of Treponema denticola H-22.</title>
        <authorList>
            <consortium name="The Broad Institute Genome Sequencing Platform"/>
            <person name="Earl A."/>
            <person name="Ward D."/>
            <person name="Feldgarden M."/>
            <person name="Gevers D."/>
            <person name="Blanton J.M."/>
            <person name="Fenno C.J."/>
            <person name="Baranova O.V."/>
            <person name="Mathney J."/>
            <person name="Dewhirst F.E."/>
            <person name="Izard J."/>
            <person name="Young S.K."/>
            <person name="Zeng Q."/>
            <person name="Gargeya S."/>
            <person name="Fitzgerald M."/>
            <person name="Haas B."/>
            <person name="Abouelleil A."/>
            <person name="Alvarado L."/>
            <person name="Arachchi H.M."/>
            <person name="Berlin A."/>
            <person name="Chapman S.B."/>
            <person name="Gearin G."/>
            <person name="Goldberg J."/>
            <person name="Griggs A."/>
            <person name="Gujja S."/>
            <person name="Hansen M."/>
            <person name="Heiman D."/>
            <person name="Howarth C."/>
            <person name="Larimer J."/>
            <person name="Lui A."/>
            <person name="MacDonald P.J.P."/>
            <person name="McCowen C."/>
            <person name="Montmayeur A."/>
            <person name="Murphy C."/>
            <person name="Neiman D."/>
            <person name="Pearson M."/>
            <person name="Priest M."/>
            <person name="Roberts A."/>
            <person name="Saif S."/>
            <person name="Shea T."/>
            <person name="Sisk P."/>
            <person name="Stolte C."/>
            <person name="Sykes S."/>
            <person name="Wortman J."/>
            <person name="Nusbaum C."/>
            <person name="Birren B."/>
        </authorList>
    </citation>
    <scope>NUCLEOTIDE SEQUENCE [LARGE SCALE GENOMIC DNA]</scope>
    <source>
        <strain evidence="11">H-22</strain>
    </source>
</reference>
<evidence type="ECO:0000256" key="4">
    <source>
        <dbReference type="ARBA" id="ARBA00023134"/>
    </source>
</evidence>
<evidence type="ECO:0000259" key="10">
    <source>
        <dbReference type="PROSITE" id="PS51705"/>
    </source>
</evidence>
<keyword evidence="2 5" id="KW-0547">Nucleotide-binding</keyword>
<dbReference type="CDD" id="cd01878">
    <property type="entry name" value="HflX"/>
    <property type="match status" value="1"/>
</dbReference>
<dbReference type="Proteomes" id="UP000011705">
    <property type="component" value="Chromosome"/>
</dbReference>
<dbReference type="EMBL" id="AGDV01000012">
    <property type="protein sequence ID" value="EMB33040.1"/>
    <property type="molecule type" value="Genomic_DNA"/>
</dbReference>
<dbReference type="GO" id="GO:0005737">
    <property type="term" value="C:cytoplasm"/>
    <property type="evidence" value="ECO:0007669"/>
    <property type="project" value="UniProtKB-SubCell"/>
</dbReference>
<dbReference type="HAMAP" id="MF_00900">
    <property type="entry name" value="GTPase_HflX"/>
    <property type="match status" value="1"/>
</dbReference>
<dbReference type="Gene3D" id="3.40.50.300">
    <property type="entry name" value="P-loop containing nucleotide triphosphate hydrolases"/>
    <property type="match status" value="1"/>
</dbReference>
<feature type="domain" description="Hflx-type G" evidence="10">
    <location>
        <begin position="222"/>
        <end position="391"/>
    </location>
</feature>
<dbReference type="Gene3D" id="3.40.50.11060">
    <property type="entry name" value="GTPase HflX, N-terminal domain"/>
    <property type="match status" value="1"/>
</dbReference>
<keyword evidence="3 7" id="KW-0460">Magnesium</keyword>
<evidence type="ECO:0000256" key="7">
    <source>
        <dbReference type="PIRSR" id="PIRSR006809-2"/>
    </source>
</evidence>
<comment type="function">
    <text evidence="5">GTPase that associates with the 50S ribosomal subunit and may have a role during protein synthesis or ribosome biogenesis.</text>
</comment>
<dbReference type="InterPro" id="IPR030394">
    <property type="entry name" value="G_HFLX_dom"/>
</dbReference>
<dbReference type="NCBIfam" id="TIGR03156">
    <property type="entry name" value="GTP_HflX"/>
    <property type="match status" value="1"/>
</dbReference>
<evidence type="ECO:0000256" key="3">
    <source>
        <dbReference type="ARBA" id="ARBA00022842"/>
    </source>
</evidence>
<comment type="subcellular location">
    <subcellularLocation>
        <location evidence="5">Cytoplasm</location>
    </subcellularLocation>
    <text evidence="5">May associate with membranes.</text>
</comment>
<comment type="cofactor">
    <cofactor evidence="7">
        <name>Mg(2+)</name>
        <dbReference type="ChEBI" id="CHEBI:18420"/>
    </cofactor>
</comment>
<protein>
    <recommendedName>
        <fullName evidence="5">GTPase HflX</fullName>
    </recommendedName>
    <alternativeName>
        <fullName evidence="5">GTP-binding protein HflX</fullName>
    </alternativeName>
</protein>
<dbReference type="InterPro" id="IPR025121">
    <property type="entry name" value="GTPase_HflX_N"/>
</dbReference>
<dbReference type="GO" id="GO:0046872">
    <property type="term" value="F:metal ion binding"/>
    <property type="evidence" value="ECO:0007669"/>
    <property type="project" value="UniProtKB-KW"/>
</dbReference>
<feature type="binding site" evidence="6">
    <location>
        <begin position="278"/>
        <end position="281"/>
    </location>
    <ligand>
        <name>GTP</name>
        <dbReference type="ChEBI" id="CHEBI:37565"/>
    </ligand>
</feature>
<keyword evidence="4 5" id="KW-0342">GTP-binding</keyword>
<gene>
    <name evidence="5" type="primary">hflX</name>
    <name evidence="11" type="ORF">HMPREF9726_01401</name>
</gene>
<feature type="binding site" evidence="6">
    <location>
        <begin position="369"/>
        <end position="371"/>
    </location>
    <ligand>
        <name>GTP</name>
        <dbReference type="ChEBI" id="CHEBI:37565"/>
    </ligand>
</feature>
<feature type="binding site" evidence="6">
    <location>
        <begin position="253"/>
        <end position="257"/>
    </location>
    <ligand>
        <name>GTP</name>
        <dbReference type="ChEBI" id="CHEBI:37565"/>
    </ligand>
</feature>
<dbReference type="AlphaFoldDB" id="A0A0E2E3F8"/>
<keyword evidence="8" id="KW-0175">Coiled coil</keyword>
<feature type="binding site" evidence="7">
    <location>
        <position position="235"/>
    </location>
    <ligand>
        <name>Mg(2+)</name>
        <dbReference type="ChEBI" id="CHEBI:18420"/>
    </ligand>
</feature>
<dbReference type="NCBIfam" id="TIGR00231">
    <property type="entry name" value="small_GTP"/>
    <property type="match status" value="1"/>
</dbReference>
<dbReference type="Pfam" id="PF01926">
    <property type="entry name" value="MMR_HSR1"/>
    <property type="match status" value="1"/>
</dbReference>
<dbReference type="GO" id="GO:0005525">
    <property type="term" value="F:GTP binding"/>
    <property type="evidence" value="ECO:0007669"/>
    <property type="project" value="UniProtKB-UniRule"/>
</dbReference>